<keyword evidence="6" id="KW-1185">Reference proteome</keyword>
<dbReference type="FunFam" id="1.25.40.90:FF:000018">
    <property type="entry name" value="ENTH/VHS family protein isoform 1"/>
    <property type="match status" value="1"/>
</dbReference>
<proteinExistence type="predicted"/>
<dbReference type="InterPro" id="IPR008942">
    <property type="entry name" value="ENTH_VHS"/>
</dbReference>
<dbReference type="GO" id="GO:0005634">
    <property type="term" value="C:nucleus"/>
    <property type="evidence" value="ECO:0007669"/>
    <property type="project" value="UniProtKB-ARBA"/>
</dbReference>
<dbReference type="InterPro" id="IPR006569">
    <property type="entry name" value="CID_dom"/>
</dbReference>
<dbReference type="Proteomes" id="UP001085076">
    <property type="component" value="Miscellaneous, Linkage group lg04"/>
</dbReference>
<reference evidence="5" key="1">
    <citation type="submission" date="2021-03" db="EMBL/GenBank/DDBJ databases">
        <authorList>
            <person name="Li Z."/>
            <person name="Yang C."/>
        </authorList>
    </citation>
    <scope>NUCLEOTIDE SEQUENCE</scope>
    <source>
        <strain evidence="5">Dzin_1.0</strain>
        <tissue evidence="5">Leaf</tissue>
    </source>
</reference>
<reference evidence="5" key="2">
    <citation type="journal article" date="2022" name="Hortic Res">
        <title>The genome of Dioscorea zingiberensis sheds light on the biosynthesis, origin and evolution of the medicinally important diosgenin saponins.</title>
        <authorList>
            <person name="Li Y."/>
            <person name="Tan C."/>
            <person name="Li Z."/>
            <person name="Guo J."/>
            <person name="Li S."/>
            <person name="Chen X."/>
            <person name="Wang C."/>
            <person name="Dai X."/>
            <person name="Yang H."/>
            <person name="Song W."/>
            <person name="Hou L."/>
            <person name="Xu J."/>
            <person name="Tong Z."/>
            <person name="Xu A."/>
            <person name="Yuan X."/>
            <person name="Wang W."/>
            <person name="Yang Q."/>
            <person name="Chen L."/>
            <person name="Sun Z."/>
            <person name="Wang K."/>
            <person name="Pan B."/>
            <person name="Chen J."/>
            <person name="Bao Y."/>
            <person name="Liu F."/>
            <person name="Qi X."/>
            <person name="Gang D.R."/>
            <person name="Wen J."/>
            <person name="Li J."/>
        </authorList>
    </citation>
    <scope>NUCLEOTIDE SEQUENCE</scope>
    <source>
        <strain evidence="5">Dzin_1.0</strain>
    </source>
</reference>
<dbReference type="OrthoDB" id="10069473at2759"/>
<keyword evidence="2" id="KW-0175">Coiled coil</keyword>
<dbReference type="AlphaFoldDB" id="A0A9D5HG07"/>
<protein>
    <recommendedName>
        <fullName evidence="4">CID domain-containing protein</fullName>
    </recommendedName>
</protein>
<feature type="coiled-coil region" evidence="2">
    <location>
        <begin position="218"/>
        <end position="291"/>
    </location>
</feature>
<organism evidence="5 6">
    <name type="scientific">Dioscorea zingiberensis</name>
    <dbReference type="NCBI Taxonomy" id="325984"/>
    <lineage>
        <taxon>Eukaryota</taxon>
        <taxon>Viridiplantae</taxon>
        <taxon>Streptophyta</taxon>
        <taxon>Embryophyta</taxon>
        <taxon>Tracheophyta</taxon>
        <taxon>Spermatophyta</taxon>
        <taxon>Magnoliopsida</taxon>
        <taxon>Liliopsida</taxon>
        <taxon>Dioscoreales</taxon>
        <taxon>Dioscoreaceae</taxon>
        <taxon>Dioscorea</taxon>
    </lineage>
</organism>
<comment type="caution">
    <text evidence="5">The sequence shown here is derived from an EMBL/GenBank/DDBJ whole genome shotgun (WGS) entry which is preliminary data.</text>
</comment>
<dbReference type="PROSITE" id="PS51391">
    <property type="entry name" value="CID"/>
    <property type="match status" value="1"/>
</dbReference>
<feature type="region of interest" description="Disordered" evidence="3">
    <location>
        <begin position="480"/>
        <end position="525"/>
    </location>
</feature>
<evidence type="ECO:0000256" key="3">
    <source>
        <dbReference type="SAM" id="MobiDB-lite"/>
    </source>
</evidence>
<dbReference type="Gene3D" id="1.25.40.90">
    <property type="match status" value="1"/>
</dbReference>
<name>A0A9D5HG07_9LILI</name>
<dbReference type="GO" id="GO:0000993">
    <property type="term" value="F:RNA polymerase II complex binding"/>
    <property type="evidence" value="ECO:0007669"/>
    <property type="project" value="TreeGrafter"/>
</dbReference>
<feature type="compositionally biased region" description="Pro residues" evidence="3">
    <location>
        <begin position="504"/>
        <end position="514"/>
    </location>
</feature>
<evidence type="ECO:0000256" key="1">
    <source>
        <dbReference type="ARBA" id="ARBA00022664"/>
    </source>
</evidence>
<evidence type="ECO:0000259" key="4">
    <source>
        <dbReference type="PROSITE" id="PS51391"/>
    </source>
</evidence>
<accession>A0A9D5HG07</accession>
<dbReference type="EMBL" id="JAGGNH010000004">
    <property type="protein sequence ID" value="KAJ0975109.1"/>
    <property type="molecule type" value="Genomic_DNA"/>
</dbReference>
<dbReference type="Pfam" id="PF04818">
    <property type="entry name" value="CID"/>
    <property type="match status" value="1"/>
</dbReference>
<gene>
    <name evidence="5" type="ORF">J5N97_017074</name>
</gene>
<feature type="domain" description="CID" evidence="4">
    <location>
        <begin position="2"/>
        <end position="134"/>
    </location>
</feature>
<dbReference type="PANTHER" id="PTHR12460">
    <property type="entry name" value="CYCLIN-DEPENDENT KINASE INHIBITOR-RELATED PROTEIN"/>
    <property type="match status" value="1"/>
</dbReference>
<dbReference type="PANTHER" id="PTHR12460:SF27">
    <property type="entry name" value="ENTH_VHS FAMILY PROTEIN"/>
    <property type="match status" value="1"/>
</dbReference>
<dbReference type="GO" id="GO:0031124">
    <property type="term" value="P:mRNA 3'-end processing"/>
    <property type="evidence" value="ECO:0007669"/>
    <property type="project" value="TreeGrafter"/>
</dbReference>
<evidence type="ECO:0000313" key="6">
    <source>
        <dbReference type="Proteomes" id="UP001085076"/>
    </source>
</evidence>
<evidence type="ECO:0000313" key="5">
    <source>
        <dbReference type="EMBL" id="KAJ0975109.1"/>
    </source>
</evidence>
<keyword evidence="1" id="KW-0507">mRNA processing</keyword>
<sequence length="525" mass="58106">MNSAFNEQVLADKLAKLNSTQQCIETLSHWCIFHRKKAEQVVQTWDKAFHSSEKEQKIPMLYLANDILQNSRRNGTEFVEEFWKVLPGTLKDVVETGDDHGKNVVSRLVRIWEERRVFGSRAKGLKDLMLGNEPPPALELNKKRSRSVRIVKRDSRSVKLKLSVGGTAEKIISALHSVQSEHSTEDSDLNKCKDAVRRVGKMEKDVAAACMQEGDPRRVRLAEELQEEEATLKICIEKLKSVESNRVALISQLKEVLQEQESDLEIVRTQLQVAQARVDEAANMRRRLNNEPIVVQMNPPSASTILRTDSKGLSATEISKRTAAAIAAEVADKLAASSRSQQIMTSVLSTFAAEEAKNAASASTSLSEATLDRLKHENPLPVPSTTGFVSVPLQHQAVLVQQAPIQNQGSTPQPPYNLYPAPAQQFLQPTGGVMIGVPYTYGNLPPPPPPPQMLNLARPGPLPQQQPMANMIQQQAALPPQMALQQPPMPPLNQQPAQLSLQQPGPPSYRPLQPPGMAFFHHQSQ</sequence>
<dbReference type="SMART" id="SM00582">
    <property type="entry name" value="RPR"/>
    <property type="match status" value="1"/>
</dbReference>
<dbReference type="CDD" id="cd16981">
    <property type="entry name" value="CID_RPRD_like"/>
    <property type="match status" value="1"/>
</dbReference>
<dbReference type="SUPFAM" id="SSF48464">
    <property type="entry name" value="ENTH/VHS domain"/>
    <property type="match status" value="1"/>
</dbReference>
<evidence type="ECO:0000256" key="2">
    <source>
        <dbReference type="SAM" id="Coils"/>
    </source>
</evidence>